<reference evidence="1 2" key="1">
    <citation type="journal article" date="2022" name="New Phytol.">
        <title>Ecological generalism drives hyperdiversity of secondary metabolite gene clusters in xylarialean endophytes.</title>
        <authorList>
            <person name="Franco M.E.E."/>
            <person name="Wisecaver J.H."/>
            <person name="Arnold A.E."/>
            <person name="Ju Y.M."/>
            <person name="Slot J.C."/>
            <person name="Ahrendt S."/>
            <person name="Moore L.P."/>
            <person name="Eastman K.E."/>
            <person name="Scott K."/>
            <person name="Konkel Z."/>
            <person name="Mondo S.J."/>
            <person name="Kuo A."/>
            <person name="Hayes R.D."/>
            <person name="Haridas S."/>
            <person name="Andreopoulos B."/>
            <person name="Riley R."/>
            <person name="LaButti K."/>
            <person name="Pangilinan J."/>
            <person name="Lipzen A."/>
            <person name="Amirebrahimi M."/>
            <person name="Yan J."/>
            <person name="Adam C."/>
            <person name="Keymanesh K."/>
            <person name="Ng V."/>
            <person name="Louie K."/>
            <person name="Northen T."/>
            <person name="Drula E."/>
            <person name="Henrissat B."/>
            <person name="Hsieh H.M."/>
            <person name="Youens-Clark K."/>
            <person name="Lutzoni F."/>
            <person name="Miadlikowska J."/>
            <person name="Eastwood D.C."/>
            <person name="Hamelin R.C."/>
            <person name="Grigoriev I.V."/>
            <person name="U'Ren J.M."/>
        </authorList>
    </citation>
    <scope>NUCLEOTIDE SEQUENCE [LARGE SCALE GENOMIC DNA]</scope>
    <source>
        <strain evidence="1 2">CBS 119005</strain>
    </source>
</reference>
<comment type="caution">
    <text evidence="1">The sequence shown here is derived from an EMBL/GenBank/DDBJ whole genome shotgun (WGS) entry which is preliminary data.</text>
</comment>
<dbReference type="EMBL" id="MU393422">
    <property type="protein sequence ID" value="KAI4870804.1"/>
    <property type="molecule type" value="Genomic_DNA"/>
</dbReference>
<accession>A0ACB9ZGE1</accession>
<organism evidence="1 2">
    <name type="scientific">Hypoxylon rubiginosum</name>
    <dbReference type="NCBI Taxonomy" id="110542"/>
    <lineage>
        <taxon>Eukaryota</taxon>
        <taxon>Fungi</taxon>
        <taxon>Dikarya</taxon>
        <taxon>Ascomycota</taxon>
        <taxon>Pezizomycotina</taxon>
        <taxon>Sordariomycetes</taxon>
        <taxon>Xylariomycetidae</taxon>
        <taxon>Xylariales</taxon>
        <taxon>Hypoxylaceae</taxon>
        <taxon>Hypoxylon</taxon>
    </lineage>
</organism>
<evidence type="ECO:0000313" key="2">
    <source>
        <dbReference type="Proteomes" id="UP001497700"/>
    </source>
</evidence>
<sequence length="232" mass="24386">MAPIPVYTNSPIVAAKASGITPQTDQPPSVSKPAKTTASSTSPNPASYPSAQPGAAPSLPTPTATAQAYSYDGPPPPQPGATPVSSRAVSTSIPPPPKAGEKYQPPQQTPAPQPLSMPYPQQMSIPAPTASYPAQQFGTSTASVPASYNSQGPTASTGSGFHNLEHPPGYHQNANASELGRYQRATTQQQRELEDQREDTNGVWDSARKWAQQTGEKIAAAESEVWKKINKE</sequence>
<dbReference type="Proteomes" id="UP001497700">
    <property type="component" value="Unassembled WGS sequence"/>
</dbReference>
<protein>
    <submittedName>
        <fullName evidence="1">Uncharacterized protein</fullName>
    </submittedName>
</protein>
<name>A0ACB9ZGE1_9PEZI</name>
<proteinExistence type="predicted"/>
<keyword evidence="2" id="KW-1185">Reference proteome</keyword>
<evidence type="ECO:0000313" key="1">
    <source>
        <dbReference type="EMBL" id="KAI4870804.1"/>
    </source>
</evidence>
<gene>
    <name evidence="1" type="ORF">F4820DRAFT_402005</name>
</gene>